<dbReference type="FunFam" id="3.40.50.1480:FF:000004">
    <property type="entry name" value="Adenosylhomocysteinase"/>
    <property type="match status" value="1"/>
</dbReference>
<evidence type="ECO:0000256" key="10">
    <source>
        <dbReference type="PIRSR" id="PIRSR001109-2"/>
    </source>
</evidence>
<feature type="binding site" evidence="9">
    <location>
        <position position="58"/>
    </location>
    <ligand>
        <name>substrate</name>
    </ligand>
</feature>
<feature type="binding site" evidence="10">
    <location>
        <position position="351"/>
    </location>
    <ligand>
        <name>NAD(+)</name>
        <dbReference type="ChEBI" id="CHEBI:57540"/>
    </ligand>
</feature>
<dbReference type="GO" id="GO:0004013">
    <property type="term" value="F:adenosylhomocysteinase activity"/>
    <property type="evidence" value="ECO:0007669"/>
    <property type="project" value="UniProtKB-EC"/>
</dbReference>
<keyword evidence="15" id="KW-1185">Reference proteome</keyword>
<dbReference type="PIRSF" id="PIRSF001109">
    <property type="entry name" value="Ad_hcy_hydrolase"/>
    <property type="match status" value="1"/>
</dbReference>
<name>A0A6A6Y7R2_9PEZI</name>
<comment type="cofactor">
    <cofactor evidence="10 11">
        <name>NAD(+)</name>
        <dbReference type="ChEBI" id="CHEBI:57540"/>
    </cofactor>
    <text evidence="10 11">Binds 1 NAD(+) per subunit.</text>
</comment>
<protein>
    <recommendedName>
        <fullName evidence="7 11">Adenosylhomocysteinase</fullName>
        <ecNumber evidence="7 11">3.13.2.1</ecNumber>
    </recommendedName>
</protein>
<dbReference type="PANTHER" id="PTHR23420:SF0">
    <property type="entry name" value="ADENOSYLHOMOCYSTEINASE"/>
    <property type="match status" value="1"/>
</dbReference>
<feature type="binding site" evidence="10">
    <location>
        <begin position="304"/>
        <end position="306"/>
    </location>
    <ligand>
        <name>NAD(+)</name>
        <dbReference type="ChEBI" id="CHEBI:57540"/>
    </ligand>
</feature>
<comment type="pathway">
    <text evidence="2 11">Amino-acid biosynthesis; L-homocysteine biosynthesis; L-homocysteine from S-adenosyl-L-homocysteine: step 1/1.</text>
</comment>
<dbReference type="EMBL" id="MU003711">
    <property type="protein sequence ID" value="KAF2804881.1"/>
    <property type="molecule type" value="Genomic_DNA"/>
</dbReference>
<feature type="binding site" evidence="10">
    <location>
        <begin position="227"/>
        <end position="232"/>
    </location>
    <ligand>
        <name>NAD(+)</name>
        <dbReference type="ChEBI" id="CHEBI:57540"/>
    </ligand>
</feature>
<keyword evidence="4 11" id="KW-0554">One-carbon metabolism</keyword>
<dbReference type="Pfam" id="PF05221">
    <property type="entry name" value="AdoHcyase"/>
    <property type="match status" value="1"/>
</dbReference>
<dbReference type="PANTHER" id="PTHR23420">
    <property type="entry name" value="ADENOSYLHOMOCYSTEINASE"/>
    <property type="match status" value="1"/>
</dbReference>
<feature type="binding site" evidence="10">
    <location>
        <position position="248"/>
    </location>
    <ligand>
        <name>NAD(+)</name>
        <dbReference type="ChEBI" id="CHEBI:57540"/>
    </ligand>
</feature>
<dbReference type="FunFam" id="3.40.50.720:FF:000004">
    <property type="entry name" value="Adenosylhomocysteinase"/>
    <property type="match status" value="1"/>
</dbReference>
<evidence type="ECO:0000313" key="15">
    <source>
        <dbReference type="Proteomes" id="UP000504636"/>
    </source>
</evidence>
<feature type="domain" description="S-adenosyl-L-homocysteine hydrolase NAD binding" evidence="13">
    <location>
        <begin position="196"/>
        <end position="357"/>
    </location>
</feature>
<dbReference type="PROSITE" id="PS00739">
    <property type="entry name" value="ADOHCYASE_2"/>
    <property type="match status" value="1"/>
</dbReference>
<reference evidence="16" key="3">
    <citation type="submission" date="2025-04" db="UniProtKB">
        <authorList>
            <consortium name="RefSeq"/>
        </authorList>
    </citation>
    <scope>IDENTIFICATION</scope>
    <source>
        <strain evidence="16">CBS 304.34</strain>
    </source>
</reference>
<evidence type="ECO:0000256" key="8">
    <source>
        <dbReference type="ARBA" id="ARBA00048858"/>
    </source>
</evidence>
<dbReference type="SUPFAM" id="SSF51735">
    <property type="entry name" value="NAD(P)-binding Rossmann-fold domains"/>
    <property type="match status" value="1"/>
</dbReference>
<dbReference type="SUPFAM" id="SSF52283">
    <property type="entry name" value="Formate/glycerate dehydrogenase catalytic domain-like"/>
    <property type="match status" value="1"/>
</dbReference>
<evidence type="ECO:0000256" key="1">
    <source>
        <dbReference type="ARBA" id="ARBA00002639"/>
    </source>
</evidence>
<evidence type="ECO:0000256" key="11">
    <source>
        <dbReference type="RuleBase" id="RU000548"/>
    </source>
</evidence>
<dbReference type="GO" id="GO:0005829">
    <property type="term" value="C:cytosol"/>
    <property type="evidence" value="ECO:0007669"/>
    <property type="project" value="TreeGrafter"/>
</dbReference>
<dbReference type="OrthoDB" id="10007170at2759"/>
<sequence length="451" mass="49184">MSAPAHKSKVADISLAAFGRREIELAENEMPGLMATRAKYAEDQPLKGARIAGCLHMTIQTAVLIETLKFLGAELTWTSCNIFSTQDHAAAAIAAAGVPVFAWKGETEEEYEWCLEQQLTAFKDGKKLNLILDDGGDLTALVHRKYPEMLKDCYGVSEETTTGVHHLYRMLKDKEHGLLVPAINVNDSVTKSKFDNLYGCRESLVDGIKRATDVMIAGKVAVVAGFGDVGKGCAQALHSMGARVIVTEIDPINALQAAVSGYQVTTMEEAAPQGQIFVTTTGCRDILTGVHFEAMPNDAIVCNIGHFDIEIDVAWLKANAKSAQNIKPQVDRYLMKNGRHIILLAEGRLVNLGCATGHSSFVMSCSFTNQVLAQILLFKASDEAFSKKYVEFGSTGKLDVGVYVLPKILDEQVALLHLDHVNVKLSKLSDVQAEYLGLPVNGPYKSDIYRY</sequence>
<proteinExistence type="inferred from homology"/>
<comment type="similarity">
    <text evidence="3 12">Belongs to the adenosylhomocysteinase family.</text>
</comment>
<dbReference type="EC" id="3.13.2.1" evidence="7 11"/>
<dbReference type="GO" id="GO:0033353">
    <property type="term" value="P:S-adenosylmethionine cycle"/>
    <property type="evidence" value="ECO:0007669"/>
    <property type="project" value="TreeGrafter"/>
</dbReference>
<dbReference type="GeneID" id="54461838"/>
<dbReference type="InterPro" id="IPR020082">
    <property type="entry name" value="S-Ado-L-homoCys_hydrolase_CS"/>
</dbReference>
<comment type="catalytic activity">
    <reaction evidence="8 11">
        <text>S-adenosyl-L-homocysteine + H2O = L-homocysteine + adenosine</text>
        <dbReference type="Rhea" id="RHEA:21708"/>
        <dbReference type="ChEBI" id="CHEBI:15377"/>
        <dbReference type="ChEBI" id="CHEBI:16335"/>
        <dbReference type="ChEBI" id="CHEBI:57856"/>
        <dbReference type="ChEBI" id="CHEBI:58199"/>
        <dbReference type="EC" id="3.13.2.1"/>
    </reaction>
</comment>
<dbReference type="SMART" id="SM00996">
    <property type="entry name" value="AdoHcyase"/>
    <property type="match status" value="1"/>
</dbReference>
<reference evidence="14 16" key="1">
    <citation type="journal article" date="2020" name="Stud. Mycol.">
        <title>101 Dothideomycetes genomes: a test case for predicting lifestyles and emergence of pathogens.</title>
        <authorList>
            <person name="Haridas S."/>
            <person name="Albert R."/>
            <person name="Binder M."/>
            <person name="Bloem J."/>
            <person name="Labutti K."/>
            <person name="Salamov A."/>
            <person name="Andreopoulos B."/>
            <person name="Baker S."/>
            <person name="Barry K."/>
            <person name="Bills G."/>
            <person name="Bluhm B."/>
            <person name="Cannon C."/>
            <person name="Castanera R."/>
            <person name="Culley D."/>
            <person name="Daum C."/>
            <person name="Ezra D."/>
            <person name="Gonzalez J."/>
            <person name="Henrissat B."/>
            <person name="Kuo A."/>
            <person name="Liang C."/>
            <person name="Lipzen A."/>
            <person name="Lutzoni F."/>
            <person name="Magnuson J."/>
            <person name="Mondo S."/>
            <person name="Nolan M."/>
            <person name="Ohm R."/>
            <person name="Pangilinan J."/>
            <person name="Park H.-J."/>
            <person name="Ramirez L."/>
            <person name="Alfaro M."/>
            <person name="Sun H."/>
            <person name="Tritt A."/>
            <person name="Yoshinaga Y."/>
            <person name="Zwiers L.-H."/>
            <person name="Turgeon B."/>
            <person name="Goodwin S."/>
            <person name="Spatafora J."/>
            <person name="Crous P."/>
            <person name="Grigoriev I."/>
        </authorList>
    </citation>
    <scope>NUCLEOTIDE SEQUENCE</scope>
    <source>
        <strain evidence="14 16">CBS 304.34</strain>
    </source>
</reference>
<dbReference type="SMART" id="SM00997">
    <property type="entry name" value="AdoHcyase_NAD"/>
    <property type="match status" value="1"/>
</dbReference>
<keyword evidence="5 11" id="KW-0378">Hydrolase</keyword>
<dbReference type="InterPro" id="IPR042172">
    <property type="entry name" value="Adenosylhomocyst_ase-like_sf"/>
</dbReference>
<dbReference type="RefSeq" id="XP_033571845.1">
    <property type="nucleotide sequence ID" value="XM_033720945.1"/>
</dbReference>
<evidence type="ECO:0000256" key="6">
    <source>
        <dbReference type="ARBA" id="ARBA00023027"/>
    </source>
</evidence>
<dbReference type="UniPathway" id="UPA00314">
    <property type="reaction ID" value="UER00076"/>
</dbReference>
<dbReference type="NCBIfam" id="TIGR00936">
    <property type="entry name" value="ahcY"/>
    <property type="match status" value="1"/>
</dbReference>
<feature type="binding site" evidence="10">
    <location>
        <position position="253"/>
    </location>
    <ligand>
        <name>NAD(+)</name>
        <dbReference type="ChEBI" id="CHEBI:57540"/>
    </ligand>
</feature>
<keyword evidence="6 10" id="KW-0520">NAD</keyword>
<evidence type="ECO:0000256" key="3">
    <source>
        <dbReference type="ARBA" id="ARBA00007122"/>
    </source>
</evidence>
<evidence type="ECO:0000256" key="7">
    <source>
        <dbReference type="ARBA" id="ARBA00034527"/>
    </source>
</evidence>
<feature type="binding site" evidence="9">
    <location>
        <position position="159"/>
    </location>
    <ligand>
        <name>substrate</name>
    </ligand>
</feature>
<dbReference type="GO" id="GO:0006730">
    <property type="term" value="P:one-carbon metabolic process"/>
    <property type="evidence" value="ECO:0007669"/>
    <property type="project" value="UniProtKB-KW"/>
</dbReference>
<evidence type="ECO:0000256" key="5">
    <source>
        <dbReference type="ARBA" id="ARBA00022801"/>
    </source>
</evidence>
<dbReference type="InterPro" id="IPR015878">
    <property type="entry name" value="Ado_hCys_hydrolase_NAD-bd"/>
</dbReference>
<gene>
    <name evidence="14 16" type="ORF">BDZ99DRAFT_467120</name>
</gene>
<comment type="function">
    <text evidence="1">Adenosylhomocysteine is a competitive inhibitor of S-adenosyl-L-methionine-dependent methyl transferase reactions; therefore adenosylhomocysteinase may play a key role in the control of methylations via regulation of the intracellular concentration of adenosylhomocysteine.</text>
</comment>
<dbReference type="AlphaFoldDB" id="A0A6A6Y7R2"/>
<feature type="binding site" evidence="9">
    <location>
        <position position="134"/>
    </location>
    <ligand>
        <name>substrate</name>
    </ligand>
</feature>
<evidence type="ECO:0000256" key="2">
    <source>
        <dbReference type="ARBA" id="ARBA00005195"/>
    </source>
</evidence>
<dbReference type="InterPro" id="IPR000043">
    <property type="entry name" value="Adenosylhomocysteinase-like"/>
</dbReference>
<evidence type="ECO:0000259" key="13">
    <source>
        <dbReference type="SMART" id="SM00997"/>
    </source>
</evidence>
<evidence type="ECO:0000313" key="14">
    <source>
        <dbReference type="EMBL" id="KAF2804881.1"/>
    </source>
</evidence>
<dbReference type="HAMAP" id="MF_00563">
    <property type="entry name" value="AdoHcyase"/>
    <property type="match status" value="1"/>
</dbReference>
<evidence type="ECO:0000256" key="4">
    <source>
        <dbReference type="ARBA" id="ARBA00022563"/>
    </source>
</evidence>
<accession>A0A6A6Y7R2</accession>
<dbReference type="InterPro" id="IPR036291">
    <property type="entry name" value="NAD(P)-bd_dom_sf"/>
</dbReference>
<evidence type="ECO:0000256" key="9">
    <source>
        <dbReference type="PIRSR" id="PIRSR001109-1"/>
    </source>
</evidence>
<dbReference type="NCBIfam" id="NF004005">
    <property type="entry name" value="PRK05476.2-3"/>
    <property type="match status" value="1"/>
</dbReference>
<dbReference type="CDD" id="cd00401">
    <property type="entry name" value="SAHH"/>
    <property type="match status" value="1"/>
</dbReference>
<organism evidence="14">
    <name type="scientific">Mytilinidion resinicola</name>
    <dbReference type="NCBI Taxonomy" id="574789"/>
    <lineage>
        <taxon>Eukaryota</taxon>
        <taxon>Fungi</taxon>
        <taxon>Dikarya</taxon>
        <taxon>Ascomycota</taxon>
        <taxon>Pezizomycotina</taxon>
        <taxon>Dothideomycetes</taxon>
        <taxon>Pleosporomycetidae</taxon>
        <taxon>Mytilinidiales</taxon>
        <taxon>Mytilinidiaceae</taxon>
        <taxon>Mytilinidion</taxon>
    </lineage>
</organism>
<reference evidence="16" key="2">
    <citation type="submission" date="2020-04" db="EMBL/GenBank/DDBJ databases">
        <authorList>
            <consortium name="NCBI Genome Project"/>
        </authorList>
    </citation>
    <scope>NUCLEOTIDE SEQUENCE</scope>
    <source>
        <strain evidence="16">CBS 304.34</strain>
    </source>
</reference>
<feature type="binding site" evidence="10">
    <location>
        <position position="358"/>
    </location>
    <ligand>
        <name>NAD(+)</name>
        <dbReference type="ChEBI" id="CHEBI:57540"/>
    </ligand>
</feature>
<dbReference type="Pfam" id="PF00670">
    <property type="entry name" value="AdoHcyase_NAD"/>
    <property type="match status" value="1"/>
</dbReference>
<dbReference type="Gene3D" id="3.40.50.1480">
    <property type="entry name" value="Adenosylhomocysteinase-like"/>
    <property type="match status" value="2"/>
</dbReference>
<evidence type="ECO:0000256" key="12">
    <source>
        <dbReference type="RuleBase" id="RU004166"/>
    </source>
</evidence>
<evidence type="ECO:0000313" key="16">
    <source>
        <dbReference type="RefSeq" id="XP_033571845.1"/>
    </source>
</evidence>
<feature type="binding site" evidence="9">
    <location>
        <position position="195"/>
    </location>
    <ligand>
        <name>substrate</name>
    </ligand>
</feature>
<dbReference type="PROSITE" id="PS00738">
    <property type="entry name" value="ADOHCYASE_1"/>
    <property type="match status" value="1"/>
</dbReference>
<dbReference type="Proteomes" id="UP000504636">
    <property type="component" value="Unplaced"/>
</dbReference>
<feature type="binding site" evidence="10">
    <location>
        <begin position="160"/>
        <end position="162"/>
    </location>
    <ligand>
        <name>NAD(+)</name>
        <dbReference type="ChEBI" id="CHEBI:57540"/>
    </ligand>
</feature>
<dbReference type="Gene3D" id="3.40.50.720">
    <property type="entry name" value="NAD(P)-binding Rossmann-like Domain"/>
    <property type="match status" value="1"/>
</dbReference>
<feature type="binding site" evidence="9">
    <location>
        <position position="191"/>
    </location>
    <ligand>
        <name>substrate</name>
    </ligand>
</feature>